<gene>
    <name evidence="2" type="ORF">GCM10007298_41180</name>
</gene>
<keyword evidence="1" id="KW-0472">Membrane</keyword>
<organism evidence="2 3">
    <name type="scientific">Williamsia phyllosphaerae</name>
    <dbReference type="NCBI Taxonomy" id="885042"/>
    <lineage>
        <taxon>Bacteria</taxon>
        <taxon>Bacillati</taxon>
        <taxon>Actinomycetota</taxon>
        <taxon>Actinomycetes</taxon>
        <taxon>Mycobacteriales</taxon>
        <taxon>Nocardiaceae</taxon>
        <taxon>Williamsia</taxon>
    </lineage>
</organism>
<evidence type="ECO:0000313" key="2">
    <source>
        <dbReference type="EMBL" id="GGF41160.1"/>
    </source>
</evidence>
<dbReference type="InterPro" id="IPR023353">
    <property type="entry name" value="LemA-like_dom_sf"/>
</dbReference>
<keyword evidence="1" id="KW-0812">Transmembrane</keyword>
<evidence type="ECO:0008006" key="4">
    <source>
        <dbReference type="Google" id="ProtNLM"/>
    </source>
</evidence>
<comment type="caution">
    <text evidence="2">The sequence shown here is derived from an EMBL/GenBank/DDBJ whole genome shotgun (WGS) entry which is preliminary data.</text>
</comment>
<dbReference type="Proteomes" id="UP000632454">
    <property type="component" value="Unassembled WGS sequence"/>
</dbReference>
<keyword evidence="3" id="KW-1185">Reference proteome</keyword>
<evidence type="ECO:0000313" key="3">
    <source>
        <dbReference type="Proteomes" id="UP000632454"/>
    </source>
</evidence>
<dbReference type="SUPFAM" id="SSF140478">
    <property type="entry name" value="LemA-like"/>
    <property type="match status" value="1"/>
</dbReference>
<reference evidence="3" key="1">
    <citation type="journal article" date="2019" name="Int. J. Syst. Evol. Microbiol.">
        <title>The Global Catalogue of Microorganisms (GCM) 10K type strain sequencing project: providing services to taxonomists for standard genome sequencing and annotation.</title>
        <authorList>
            <consortium name="The Broad Institute Genomics Platform"/>
            <consortium name="The Broad Institute Genome Sequencing Center for Infectious Disease"/>
            <person name="Wu L."/>
            <person name="Ma J."/>
        </authorList>
    </citation>
    <scope>NUCLEOTIDE SEQUENCE [LARGE SCALE GENOMIC DNA]</scope>
    <source>
        <strain evidence="3">CCM 7855</strain>
    </source>
</reference>
<evidence type="ECO:0000256" key="1">
    <source>
        <dbReference type="SAM" id="Phobius"/>
    </source>
</evidence>
<accession>A0ABQ1V792</accession>
<protein>
    <recommendedName>
        <fullName evidence="4">NUDIX hydrolase</fullName>
    </recommendedName>
</protein>
<keyword evidence="1" id="KW-1133">Transmembrane helix</keyword>
<name>A0ABQ1V792_9NOCA</name>
<proteinExistence type="predicted"/>
<feature type="transmembrane region" description="Helical" evidence="1">
    <location>
        <begin position="6"/>
        <end position="26"/>
    </location>
</feature>
<dbReference type="EMBL" id="BMCS01000003">
    <property type="protein sequence ID" value="GGF41160.1"/>
    <property type="molecule type" value="Genomic_DNA"/>
</dbReference>
<sequence>MTVSALTILIIGIVVLVAVIVLGWMYKTANRLDRLHVRVDLAWQSLDAALARRAVVARTIGSGLGADGRELISAADRAERADRTARESAENQVSSHLAQVDTSTLRAQVVAELADADARVMISRRFYNDAVRDTLALRGRRPVRWLQLGGTAEMPRYLEIVERVVI</sequence>